<sequence>MTRYNQNVGMTVGQHVEILRKQLHLTQSQLAERFYKPRTQAWVSTVESGKVSINVSDLIEIASILGASATDLIYANEGQETPRTHSLNSIIQELNQKSPLELPVYLQRQLSNPHSEPIDYQYSSKFSGYTILGDDGSIESVHNQKIMVVERYYAEPLLNITDLLSFSTDLVPHADLDTRASDRVIAKFDRPYSGLDIHPGTFNIDGSLTTQIRGESPLQLKKDSYEILGVLVLRRTLYRSSVIRTWLQRQHGL</sequence>
<organism evidence="2">
    <name type="scientific">marine metagenome</name>
    <dbReference type="NCBI Taxonomy" id="408172"/>
    <lineage>
        <taxon>unclassified sequences</taxon>
        <taxon>metagenomes</taxon>
        <taxon>ecological metagenomes</taxon>
    </lineage>
</organism>
<dbReference type="CDD" id="cd00093">
    <property type="entry name" value="HTH_XRE"/>
    <property type="match status" value="1"/>
</dbReference>
<dbReference type="PROSITE" id="PS50943">
    <property type="entry name" value="HTH_CROC1"/>
    <property type="match status" value="1"/>
</dbReference>
<accession>A0A381VNZ0</accession>
<gene>
    <name evidence="2" type="ORF">METZ01_LOCUS94900</name>
</gene>
<dbReference type="SUPFAM" id="SSF47413">
    <property type="entry name" value="lambda repressor-like DNA-binding domains"/>
    <property type="match status" value="1"/>
</dbReference>
<dbReference type="InterPro" id="IPR001387">
    <property type="entry name" value="Cro/C1-type_HTH"/>
</dbReference>
<name>A0A381VNZ0_9ZZZZ</name>
<dbReference type="AlphaFoldDB" id="A0A381VNZ0"/>
<dbReference type="EMBL" id="UINC01009375">
    <property type="protein sequence ID" value="SVA42046.1"/>
    <property type="molecule type" value="Genomic_DNA"/>
</dbReference>
<dbReference type="Gene3D" id="1.10.260.40">
    <property type="entry name" value="lambda repressor-like DNA-binding domains"/>
    <property type="match status" value="1"/>
</dbReference>
<dbReference type="Pfam" id="PF01381">
    <property type="entry name" value="HTH_3"/>
    <property type="match status" value="1"/>
</dbReference>
<evidence type="ECO:0000259" key="1">
    <source>
        <dbReference type="PROSITE" id="PS50943"/>
    </source>
</evidence>
<dbReference type="InterPro" id="IPR010982">
    <property type="entry name" value="Lambda_DNA-bd_dom_sf"/>
</dbReference>
<feature type="non-terminal residue" evidence="2">
    <location>
        <position position="253"/>
    </location>
</feature>
<reference evidence="2" key="1">
    <citation type="submission" date="2018-05" db="EMBL/GenBank/DDBJ databases">
        <authorList>
            <person name="Lanie J.A."/>
            <person name="Ng W.-L."/>
            <person name="Kazmierczak K.M."/>
            <person name="Andrzejewski T.M."/>
            <person name="Davidsen T.M."/>
            <person name="Wayne K.J."/>
            <person name="Tettelin H."/>
            <person name="Glass J.I."/>
            <person name="Rusch D."/>
            <person name="Podicherti R."/>
            <person name="Tsui H.-C.T."/>
            <person name="Winkler M.E."/>
        </authorList>
    </citation>
    <scope>NUCLEOTIDE SEQUENCE</scope>
</reference>
<dbReference type="SMART" id="SM00530">
    <property type="entry name" value="HTH_XRE"/>
    <property type="match status" value="1"/>
</dbReference>
<dbReference type="GO" id="GO:0003677">
    <property type="term" value="F:DNA binding"/>
    <property type="evidence" value="ECO:0007669"/>
    <property type="project" value="InterPro"/>
</dbReference>
<feature type="domain" description="HTH cro/C1-type" evidence="1">
    <location>
        <begin position="16"/>
        <end position="72"/>
    </location>
</feature>
<proteinExistence type="predicted"/>
<evidence type="ECO:0000313" key="2">
    <source>
        <dbReference type="EMBL" id="SVA42046.1"/>
    </source>
</evidence>
<protein>
    <recommendedName>
        <fullName evidence="1">HTH cro/C1-type domain-containing protein</fullName>
    </recommendedName>
</protein>